<feature type="compositionally biased region" description="Basic and acidic residues" evidence="1">
    <location>
        <begin position="78"/>
        <end position="88"/>
    </location>
</feature>
<dbReference type="SMART" id="SM01406">
    <property type="entry name" value="PAPA-1"/>
    <property type="match status" value="1"/>
</dbReference>
<dbReference type="PANTHER" id="PTHR21561">
    <property type="entry name" value="INO80 COMPLEX SUBUNIT B"/>
    <property type="match status" value="1"/>
</dbReference>
<sequence length="273" mass="27666">MNDNGGTPSALSIPPGTGPTASGSGSRPMTTRQAVLASVVDSTHVSLTETSRKKKPLNDAELALRREETARKRKHLSEKKLEDEKAETINRLLKKQSRSKTKRSALSTAEDRTPAGASTPALGDADDDAPHPLGTPALAAAATASSLLNGAGTEGAAAGANVHAAAEARPTMYRWLSTTRGAAPGEKTMALAFCVPACALPGGVAGTGTGTGTGAADGMDVDAPALAPVAAHPAAVCAVAGCGRGRKYRLVRDWTRGACGMEHLRALTTPSAA</sequence>
<dbReference type="Pfam" id="PF04795">
    <property type="entry name" value="PAPA-1"/>
    <property type="match status" value="1"/>
</dbReference>
<name>W4JP50_HETIT</name>
<feature type="region of interest" description="Disordered" evidence="1">
    <location>
        <begin position="1"/>
        <end position="135"/>
    </location>
</feature>
<dbReference type="PANTHER" id="PTHR21561:SF12">
    <property type="entry name" value="INO80 COMPLEX SUBUNIT B"/>
    <property type="match status" value="1"/>
</dbReference>
<feature type="compositionally biased region" description="Polar residues" evidence="1">
    <location>
        <begin position="1"/>
        <end position="10"/>
    </location>
</feature>
<evidence type="ECO:0000313" key="4">
    <source>
        <dbReference type="Proteomes" id="UP000030671"/>
    </source>
</evidence>
<protein>
    <recommendedName>
        <fullName evidence="2">INO80 complex subunit B-like conserved region domain-containing protein</fullName>
    </recommendedName>
</protein>
<evidence type="ECO:0000313" key="3">
    <source>
        <dbReference type="EMBL" id="ETW74666.1"/>
    </source>
</evidence>
<dbReference type="GO" id="GO:0006338">
    <property type="term" value="P:chromatin remodeling"/>
    <property type="evidence" value="ECO:0007669"/>
    <property type="project" value="InterPro"/>
</dbReference>
<dbReference type="GO" id="GO:0031011">
    <property type="term" value="C:Ino80 complex"/>
    <property type="evidence" value="ECO:0007669"/>
    <property type="project" value="InterPro"/>
</dbReference>
<dbReference type="eggNOG" id="ENOG502S7M7">
    <property type="taxonomic scope" value="Eukaryota"/>
</dbReference>
<dbReference type="InterPro" id="IPR006880">
    <property type="entry name" value="INO80B_C"/>
</dbReference>
<gene>
    <name evidence="3" type="ORF">HETIRDRAFT_437260</name>
</gene>
<dbReference type="KEGG" id="hir:HETIRDRAFT_437260"/>
<proteinExistence type="predicted"/>
<dbReference type="EMBL" id="KI925467">
    <property type="protein sequence ID" value="ETW74666.1"/>
    <property type="molecule type" value="Genomic_DNA"/>
</dbReference>
<feature type="compositionally biased region" description="Low complexity" evidence="1">
    <location>
        <begin position="12"/>
        <end position="28"/>
    </location>
</feature>
<keyword evidence="4" id="KW-1185">Reference proteome</keyword>
<dbReference type="InterPro" id="IPR029523">
    <property type="entry name" value="INO80B/Ies2"/>
</dbReference>
<feature type="compositionally biased region" description="Basic residues" evidence="1">
    <location>
        <begin position="92"/>
        <end position="103"/>
    </location>
</feature>
<dbReference type="OrthoDB" id="2021186at2759"/>
<feature type="domain" description="INO80 complex subunit B-like conserved region" evidence="2">
    <location>
        <begin position="61"/>
        <end position="187"/>
    </location>
</feature>
<dbReference type="AlphaFoldDB" id="W4JP50"/>
<feature type="compositionally biased region" description="Polar residues" evidence="1">
    <location>
        <begin position="40"/>
        <end position="49"/>
    </location>
</feature>
<dbReference type="InParanoid" id="W4JP50"/>
<reference evidence="3 4" key="1">
    <citation type="journal article" date="2012" name="New Phytol.">
        <title>Insight into trade-off between wood decay and parasitism from the genome of a fungal forest pathogen.</title>
        <authorList>
            <person name="Olson A."/>
            <person name="Aerts A."/>
            <person name="Asiegbu F."/>
            <person name="Belbahri L."/>
            <person name="Bouzid O."/>
            <person name="Broberg A."/>
            <person name="Canback B."/>
            <person name="Coutinho P.M."/>
            <person name="Cullen D."/>
            <person name="Dalman K."/>
            <person name="Deflorio G."/>
            <person name="van Diepen L.T."/>
            <person name="Dunand C."/>
            <person name="Duplessis S."/>
            <person name="Durling M."/>
            <person name="Gonthier P."/>
            <person name="Grimwood J."/>
            <person name="Fossdal C.G."/>
            <person name="Hansson D."/>
            <person name="Henrissat B."/>
            <person name="Hietala A."/>
            <person name="Himmelstrand K."/>
            <person name="Hoffmeister D."/>
            <person name="Hogberg N."/>
            <person name="James T.Y."/>
            <person name="Karlsson M."/>
            <person name="Kohler A."/>
            <person name="Kues U."/>
            <person name="Lee Y.H."/>
            <person name="Lin Y.C."/>
            <person name="Lind M."/>
            <person name="Lindquist E."/>
            <person name="Lombard V."/>
            <person name="Lucas S."/>
            <person name="Lunden K."/>
            <person name="Morin E."/>
            <person name="Murat C."/>
            <person name="Park J."/>
            <person name="Raffaello T."/>
            <person name="Rouze P."/>
            <person name="Salamov A."/>
            <person name="Schmutz J."/>
            <person name="Solheim H."/>
            <person name="Stahlberg J."/>
            <person name="Velez H."/>
            <person name="de Vries R.P."/>
            <person name="Wiebenga A."/>
            <person name="Woodward S."/>
            <person name="Yakovlev I."/>
            <person name="Garbelotto M."/>
            <person name="Martin F."/>
            <person name="Grigoriev I.V."/>
            <person name="Stenlid J."/>
        </authorList>
    </citation>
    <scope>NUCLEOTIDE SEQUENCE [LARGE SCALE GENOMIC DNA]</scope>
    <source>
        <strain evidence="3 4">TC 32-1</strain>
    </source>
</reference>
<dbReference type="STRING" id="747525.W4JP50"/>
<dbReference type="HOGENOM" id="CLU_104745_0_0_1"/>
<feature type="compositionally biased region" description="Basic and acidic residues" evidence="1">
    <location>
        <begin position="56"/>
        <end position="70"/>
    </location>
</feature>
<dbReference type="RefSeq" id="XP_009553161.1">
    <property type="nucleotide sequence ID" value="XM_009554866.1"/>
</dbReference>
<dbReference type="GeneID" id="20674941"/>
<dbReference type="Proteomes" id="UP000030671">
    <property type="component" value="Unassembled WGS sequence"/>
</dbReference>
<accession>W4JP50</accession>
<evidence type="ECO:0000256" key="1">
    <source>
        <dbReference type="SAM" id="MobiDB-lite"/>
    </source>
</evidence>
<evidence type="ECO:0000259" key="2">
    <source>
        <dbReference type="SMART" id="SM01406"/>
    </source>
</evidence>
<organism evidence="3 4">
    <name type="scientific">Heterobasidion irregulare (strain TC 32-1)</name>
    <dbReference type="NCBI Taxonomy" id="747525"/>
    <lineage>
        <taxon>Eukaryota</taxon>
        <taxon>Fungi</taxon>
        <taxon>Dikarya</taxon>
        <taxon>Basidiomycota</taxon>
        <taxon>Agaricomycotina</taxon>
        <taxon>Agaricomycetes</taxon>
        <taxon>Russulales</taxon>
        <taxon>Bondarzewiaceae</taxon>
        <taxon>Heterobasidion</taxon>
        <taxon>Heterobasidion annosum species complex</taxon>
    </lineage>
</organism>